<evidence type="ECO:0000313" key="2">
    <source>
        <dbReference type="EMBL" id="MBM6705035.1"/>
    </source>
</evidence>
<dbReference type="Proteomes" id="UP000715095">
    <property type="component" value="Unassembled WGS sequence"/>
</dbReference>
<sequence length="141" mass="16304">LNAELRRLCDRHNGELFTEKWRQTRQVRFEEEKPYLNPLPPTPYEKSQIAKTLKVRKDCLIRLDDRRYSVPSGYVGQKVRVIIQPRNRLLKIYSTTGEFLAQHPLRSTSQQSSSEVCFESLNGMGLKTSKESALGLPNTKP</sequence>
<gene>
    <name evidence="2" type="ORF">H6A60_11215</name>
</gene>
<protein>
    <recommendedName>
        <fullName evidence="1">Transposase for insertion sequence element IS21-like C-terminal domain-containing protein</fullName>
    </recommendedName>
</protein>
<keyword evidence="3" id="KW-1185">Reference proteome</keyword>
<dbReference type="PANTHER" id="PTHR35004">
    <property type="entry name" value="TRANSPOSASE RV3428C-RELATED"/>
    <property type="match status" value="1"/>
</dbReference>
<feature type="non-terminal residue" evidence="2">
    <location>
        <position position="1"/>
    </location>
</feature>
<dbReference type="EMBL" id="JACJJC010000070">
    <property type="protein sequence ID" value="MBM6705035.1"/>
    <property type="molecule type" value="Genomic_DNA"/>
</dbReference>
<name>A0ABS2DUP4_9BURK</name>
<evidence type="ECO:0000313" key="3">
    <source>
        <dbReference type="Proteomes" id="UP000715095"/>
    </source>
</evidence>
<proteinExistence type="predicted"/>
<feature type="domain" description="Transposase for insertion sequence element IS21-like C-terminal" evidence="1">
    <location>
        <begin position="39"/>
        <end position="111"/>
    </location>
</feature>
<dbReference type="RefSeq" id="WP_338054873.1">
    <property type="nucleotide sequence ID" value="NZ_JACJJC010000070.1"/>
</dbReference>
<reference evidence="2 3" key="1">
    <citation type="journal article" date="2021" name="Sci. Rep.">
        <title>The distribution of antibiotic resistance genes in chicken gut microbiota commensals.</title>
        <authorList>
            <person name="Juricova H."/>
            <person name="Matiasovicova J."/>
            <person name="Kubasova T."/>
            <person name="Cejkova D."/>
            <person name="Rychlik I."/>
        </authorList>
    </citation>
    <scope>NUCLEOTIDE SEQUENCE [LARGE SCALE GENOMIC DNA]</scope>
    <source>
        <strain evidence="2 3">An829</strain>
    </source>
</reference>
<dbReference type="Pfam" id="PF22483">
    <property type="entry name" value="Mu-transpos_C_2"/>
    <property type="match status" value="1"/>
</dbReference>
<organism evidence="2 3">
    <name type="scientific">Sutterella massiliensis</name>
    <dbReference type="NCBI Taxonomy" id="1816689"/>
    <lineage>
        <taxon>Bacteria</taxon>
        <taxon>Pseudomonadati</taxon>
        <taxon>Pseudomonadota</taxon>
        <taxon>Betaproteobacteria</taxon>
        <taxon>Burkholderiales</taxon>
        <taxon>Sutterellaceae</taxon>
        <taxon>Sutterella</taxon>
    </lineage>
</organism>
<evidence type="ECO:0000259" key="1">
    <source>
        <dbReference type="Pfam" id="PF22483"/>
    </source>
</evidence>
<comment type="caution">
    <text evidence="2">The sequence shown here is derived from an EMBL/GenBank/DDBJ whole genome shotgun (WGS) entry which is preliminary data.</text>
</comment>
<accession>A0ABS2DUP4</accession>
<dbReference type="InterPro" id="IPR054353">
    <property type="entry name" value="IstA-like_C"/>
</dbReference>